<proteinExistence type="predicted"/>
<gene>
    <name evidence="1" type="ORF">FRY74_11535</name>
</gene>
<comment type="caution">
    <text evidence="1">The sequence shown here is derived from an EMBL/GenBank/DDBJ whole genome shotgun (WGS) entry which is preliminary data.</text>
</comment>
<accession>A0A5C6RNE9</accession>
<evidence type="ECO:0008006" key="3">
    <source>
        <dbReference type="Google" id="ProtNLM"/>
    </source>
</evidence>
<dbReference type="Proteomes" id="UP000321721">
    <property type="component" value="Unassembled WGS sequence"/>
</dbReference>
<dbReference type="AlphaFoldDB" id="A0A5C6RNE9"/>
<dbReference type="OrthoDB" id="1433976at2"/>
<evidence type="ECO:0000313" key="1">
    <source>
        <dbReference type="EMBL" id="TXB63881.1"/>
    </source>
</evidence>
<evidence type="ECO:0000313" key="2">
    <source>
        <dbReference type="Proteomes" id="UP000321721"/>
    </source>
</evidence>
<dbReference type="RefSeq" id="WP_147101770.1">
    <property type="nucleotide sequence ID" value="NZ_VOOS01000006.1"/>
</dbReference>
<dbReference type="SUPFAM" id="SSF48371">
    <property type="entry name" value="ARM repeat"/>
    <property type="match status" value="1"/>
</dbReference>
<organism evidence="1 2">
    <name type="scientific">Vicingus serpentipes</name>
    <dbReference type="NCBI Taxonomy" id="1926625"/>
    <lineage>
        <taxon>Bacteria</taxon>
        <taxon>Pseudomonadati</taxon>
        <taxon>Bacteroidota</taxon>
        <taxon>Flavobacteriia</taxon>
        <taxon>Flavobacteriales</taxon>
        <taxon>Vicingaceae</taxon>
        <taxon>Vicingus</taxon>
    </lineage>
</organism>
<reference evidence="1 2" key="1">
    <citation type="submission" date="2019-08" db="EMBL/GenBank/DDBJ databases">
        <title>Genome of Vicingus serpentipes NCIMB 15042.</title>
        <authorList>
            <person name="Bowman J.P."/>
        </authorList>
    </citation>
    <scope>NUCLEOTIDE SEQUENCE [LARGE SCALE GENOMIC DNA]</scope>
    <source>
        <strain evidence="1 2">NCIMB 15042</strain>
    </source>
</reference>
<keyword evidence="2" id="KW-1185">Reference proteome</keyword>
<dbReference type="EMBL" id="VOOS01000006">
    <property type="protein sequence ID" value="TXB63881.1"/>
    <property type="molecule type" value="Genomic_DNA"/>
</dbReference>
<dbReference type="InterPro" id="IPR016024">
    <property type="entry name" value="ARM-type_fold"/>
</dbReference>
<sequence length="171" mass="19699">MNFKSLLESEHSKTTTNLIVNEICEHPEKMDELMKIFVEGPIRTTQRAAWPLGFIAEKKPNLLAKYYDIFINELHKPNNHDAVTRNILRALQYTKIPEKHQGIILNRCFEFLNDVNQPIAIKAFSMTVAYNLSKQYPDIKNELKISIENLIPHGSAGIKSRGNKILKQINK</sequence>
<protein>
    <recommendedName>
        <fullName evidence="3">HEAT repeat domain-containing protein</fullName>
    </recommendedName>
</protein>
<name>A0A5C6RNE9_9FLAO</name>